<reference evidence="1 2" key="1">
    <citation type="submission" date="2022-01" db="EMBL/GenBank/DDBJ databases">
        <title>Collection of gut derived symbiotic bacterial strains cultured from healthy donors.</title>
        <authorList>
            <person name="Lin H."/>
            <person name="Kohout C."/>
            <person name="Waligurski E."/>
            <person name="Pamer E.G."/>
        </authorList>
    </citation>
    <scope>NUCLEOTIDE SEQUENCE [LARGE SCALE GENOMIC DNA]</scope>
    <source>
        <strain evidence="1 2">DFI.3.7</strain>
    </source>
</reference>
<keyword evidence="2" id="KW-1185">Reference proteome</keyword>
<protein>
    <submittedName>
        <fullName evidence="1">Uncharacterized protein</fullName>
    </submittedName>
</protein>
<evidence type="ECO:0000313" key="2">
    <source>
        <dbReference type="Proteomes" id="UP001200313"/>
    </source>
</evidence>
<dbReference type="EMBL" id="JAKNJB010000040">
    <property type="protein sequence ID" value="MCG4528663.1"/>
    <property type="molecule type" value="Genomic_DNA"/>
</dbReference>
<proteinExistence type="predicted"/>
<gene>
    <name evidence="1" type="ORF">L0P79_16590</name>
</gene>
<dbReference type="Proteomes" id="UP001200313">
    <property type="component" value="Unassembled WGS sequence"/>
</dbReference>
<dbReference type="RefSeq" id="WP_238074951.1">
    <property type="nucleotide sequence ID" value="NZ_JAKNJB010000040.1"/>
</dbReference>
<name>A0ABS9MCX1_9FIRM</name>
<sequence length="194" mass="22164">MTRKEKLALRQHLSTRQLMGMQGIASHGITTSNSELVFFLIRPDNLSVLSSEGIRARVTALANLLRAEPAVELLVVDSRESFQRNKEFYQKRLEEETTPAIRKLLIEDMRHLDEILSSSASAREFVLILRRDLKSDMSEGTLRQLEKGICDHGLHVRLADEQDVKRLLAVYYQHDITTDFFQDVDGEKAVIENG</sequence>
<evidence type="ECO:0000313" key="1">
    <source>
        <dbReference type="EMBL" id="MCG4528663.1"/>
    </source>
</evidence>
<accession>A0ABS9MCX1</accession>
<comment type="caution">
    <text evidence="1">The sequence shown here is derived from an EMBL/GenBank/DDBJ whole genome shotgun (WGS) entry which is preliminary data.</text>
</comment>
<organism evidence="1 2">
    <name type="scientific">Intestinimonas massiliensis</name>
    <name type="common">ex Afouda et al. 2020</name>
    <dbReference type="NCBI Taxonomy" id="1673721"/>
    <lineage>
        <taxon>Bacteria</taxon>
        <taxon>Bacillati</taxon>
        <taxon>Bacillota</taxon>
        <taxon>Clostridia</taxon>
        <taxon>Eubacteriales</taxon>
        <taxon>Intestinimonas</taxon>
    </lineage>
</organism>